<keyword evidence="6" id="KW-0472">Membrane</keyword>
<dbReference type="GO" id="GO:0005886">
    <property type="term" value="C:plasma membrane"/>
    <property type="evidence" value="ECO:0007669"/>
    <property type="project" value="UniProtKB-SubCell"/>
</dbReference>
<keyword evidence="5" id="KW-1133">Transmembrane helix</keyword>
<sequence>MFEFIRTHRRLMQFALLLFIFPSFAFFGLEGYTQFREGGDAVAKVAGQSITQQEFDNAQREQMERLRQMFGGQFDPKLLDTPEARQNVLDGLIAQRVMASEAAKNHLSVSDQALQQTILAIPGMTGPDGKFDVERYKSLLAAQGMTPTMYEARLRQDLTLQQVNAGVQASAFAPKTVAGRLSDLNDQEREVQEVLFKASDFVSQVKVTDDMLKAYYEKNAKQFEIPELVKAEYAVLNSDAVAAQITVSDADIKSYYDQNASRYTEEEQRRASHILIKADKGASAADKSAAKEKAEKLLVQARKNPADFAKLAKEHSQDPGSAERGGDLDFFGKGMMVKPFEDTVFKLKQGEISDVVESDFGYHIIQLTGVKAATAKSLDEVKSQIAADIKKQLAAKRFTELAEQFTNTVYEQSESLKPVTDKLKLKIENVDGLTRVPNPTAAPTAPYNNPKFLAALFSDEAVKNKRNTEAVEVSPNTLIAGRVLEYKPVSKRPFEEVQAIVRERVVQEEAAALAKKAGEAKLAAVKAGSDTAGFGQAKTVSRAKAEGMNGAALSAVMKADTSKLPAYVGVDLGAQGYGVYRINKVAQPANPDVARRQAEQQQIAGALAQQEALAYLEALKKKAKVEILKPVASSNNAETADTK</sequence>
<keyword evidence="2" id="KW-1003">Cell membrane</keyword>
<keyword evidence="14" id="KW-1185">Reference proteome</keyword>
<dbReference type="SUPFAM" id="SSF109998">
    <property type="entry name" value="Triger factor/SurA peptide-binding domain-like"/>
    <property type="match status" value="1"/>
</dbReference>
<evidence type="ECO:0000256" key="5">
    <source>
        <dbReference type="ARBA" id="ARBA00022989"/>
    </source>
</evidence>
<dbReference type="GO" id="GO:0003755">
    <property type="term" value="F:peptidyl-prolyl cis-trans isomerase activity"/>
    <property type="evidence" value="ECO:0007669"/>
    <property type="project" value="UniProtKB-KW"/>
</dbReference>
<dbReference type="RefSeq" id="WP_119768409.1">
    <property type="nucleotide sequence ID" value="NZ_QYUO01000001.1"/>
</dbReference>
<keyword evidence="11 13" id="KW-0413">Isomerase</keyword>
<organism evidence="13 14">
    <name type="scientific">Noviherbaspirillum saxi</name>
    <dbReference type="NCBI Taxonomy" id="2320863"/>
    <lineage>
        <taxon>Bacteria</taxon>
        <taxon>Pseudomonadati</taxon>
        <taxon>Pseudomonadota</taxon>
        <taxon>Betaproteobacteria</taxon>
        <taxon>Burkholderiales</taxon>
        <taxon>Oxalobacteraceae</taxon>
        <taxon>Noviherbaspirillum</taxon>
    </lineage>
</organism>
<evidence type="ECO:0000313" key="13">
    <source>
        <dbReference type="EMBL" id="RJF98457.1"/>
    </source>
</evidence>
<keyword evidence="3" id="KW-0997">Cell inner membrane</keyword>
<dbReference type="Gene3D" id="3.10.50.40">
    <property type="match status" value="1"/>
</dbReference>
<evidence type="ECO:0000256" key="7">
    <source>
        <dbReference type="ARBA" id="ARBA00023186"/>
    </source>
</evidence>
<evidence type="ECO:0000256" key="8">
    <source>
        <dbReference type="ARBA" id="ARBA00038408"/>
    </source>
</evidence>
<name>A0A3A3FQF5_9BURK</name>
<comment type="subcellular location">
    <subcellularLocation>
        <location evidence="1">Cell inner membrane</location>
        <topology evidence="1">Single-pass type II membrane protein</topology>
        <orientation evidence="1">Periplasmic side</orientation>
    </subcellularLocation>
</comment>
<dbReference type="PANTHER" id="PTHR47529">
    <property type="entry name" value="PEPTIDYL-PROLYL CIS-TRANS ISOMERASE D"/>
    <property type="match status" value="1"/>
</dbReference>
<dbReference type="InterPro" id="IPR000297">
    <property type="entry name" value="PPIase_PpiC"/>
</dbReference>
<dbReference type="InterPro" id="IPR046357">
    <property type="entry name" value="PPIase_dom_sf"/>
</dbReference>
<evidence type="ECO:0000256" key="11">
    <source>
        <dbReference type="PROSITE-ProRule" id="PRU00278"/>
    </source>
</evidence>
<proteinExistence type="inferred from homology"/>
<evidence type="ECO:0000256" key="3">
    <source>
        <dbReference type="ARBA" id="ARBA00022519"/>
    </source>
</evidence>
<comment type="caution">
    <text evidence="13">The sequence shown here is derived from an EMBL/GenBank/DDBJ whole genome shotgun (WGS) entry which is preliminary data.</text>
</comment>
<dbReference type="InterPro" id="IPR052029">
    <property type="entry name" value="PpiD_chaperone"/>
</dbReference>
<dbReference type="PANTHER" id="PTHR47529:SF1">
    <property type="entry name" value="PERIPLASMIC CHAPERONE PPID"/>
    <property type="match status" value="1"/>
</dbReference>
<dbReference type="Pfam" id="PF13624">
    <property type="entry name" value="SurA_N_3"/>
    <property type="match status" value="1"/>
</dbReference>
<dbReference type="SUPFAM" id="SSF54534">
    <property type="entry name" value="FKBP-like"/>
    <property type="match status" value="1"/>
</dbReference>
<evidence type="ECO:0000313" key="14">
    <source>
        <dbReference type="Proteomes" id="UP000265955"/>
    </source>
</evidence>
<comment type="similarity">
    <text evidence="8">Belongs to the PpiD chaperone family.</text>
</comment>
<evidence type="ECO:0000256" key="1">
    <source>
        <dbReference type="ARBA" id="ARBA00004382"/>
    </source>
</evidence>
<feature type="domain" description="PpiC" evidence="12">
    <location>
        <begin position="266"/>
        <end position="369"/>
    </location>
</feature>
<evidence type="ECO:0000256" key="4">
    <source>
        <dbReference type="ARBA" id="ARBA00022692"/>
    </source>
</evidence>
<reference evidence="14" key="1">
    <citation type="submission" date="2018-09" db="EMBL/GenBank/DDBJ databases">
        <authorList>
            <person name="Zhu H."/>
        </authorList>
    </citation>
    <scope>NUCLEOTIDE SEQUENCE [LARGE SCALE GENOMIC DNA]</scope>
    <source>
        <strain evidence="14">K1R23-30</strain>
    </source>
</reference>
<keyword evidence="7" id="KW-0143">Chaperone</keyword>
<protein>
    <recommendedName>
        <fullName evidence="9">Periplasmic chaperone PpiD</fullName>
    </recommendedName>
    <alternativeName>
        <fullName evidence="10">Periplasmic folding chaperone</fullName>
    </alternativeName>
</protein>
<dbReference type="Pfam" id="PF13616">
    <property type="entry name" value="Rotamase_3"/>
    <property type="match status" value="1"/>
</dbReference>
<evidence type="ECO:0000256" key="6">
    <source>
        <dbReference type="ARBA" id="ARBA00023136"/>
    </source>
</evidence>
<dbReference type="EMBL" id="QYUO01000001">
    <property type="protein sequence ID" value="RJF98457.1"/>
    <property type="molecule type" value="Genomic_DNA"/>
</dbReference>
<accession>A0A3A3FQF5</accession>
<keyword evidence="11" id="KW-0697">Rotamase</keyword>
<dbReference type="InterPro" id="IPR027304">
    <property type="entry name" value="Trigger_fact/SurA_dom_sf"/>
</dbReference>
<gene>
    <name evidence="13" type="ORF">D3871_08030</name>
</gene>
<dbReference type="AlphaFoldDB" id="A0A3A3FQF5"/>
<dbReference type="Proteomes" id="UP000265955">
    <property type="component" value="Unassembled WGS sequence"/>
</dbReference>
<dbReference type="OrthoDB" id="9812372at2"/>
<keyword evidence="4" id="KW-0812">Transmembrane</keyword>
<evidence type="ECO:0000256" key="2">
    <source>
        <dbReference type="ARBA" id="ARBA00022475"/>
    </source>
</evidence>
<dbReference type="Gene3D" id="1.10.4030.10">
    <property type="entry name" value="Porin chaperone SurA, peptide-binding domain"/>
    <property type="match status" value="1"/>
</dbReference>
<evidence type="ECO:0000259" key="12">
    <source>
        <dbReference type="PROSITE" id="PS50198"/>
    </source>
</evidence>
<dbReference type="PROSITE" id="PS50198">
    <property type="entry name" value="PPIC_PPIASE_2"/>
    <property type="match status" value="1"/>
</dbReference>
<evidence type="ECO:0000256" key="9">
    <source>
        <dbReference type="ARBA" id="ARBA00040743"/>
    </source>
</evidence>
<evidence type="ECO:0000256" key="10">
    <source>
        <dbReference type="ARBA" id="ARBA00042775"/>
    </source>
</evidence>